<evidence type="ECO:0000259" key="11">
    <source>
        <dbReference type="PROSITE" id="PS00486"/>
    </source>
</evidence>
<dbReference type="Gene3D" id="3.40.50.300">
    <property type="entry name" value="P-loop containing nucleotide triphosphate hydrolases"/>
    <property type="match status" value="1"/>
</dbReference>
<dbReference type="InterPro" id="IPR045076">
    <property type="entry name" value="MutS"/>
</dbReference>
<sequence>MSESLRSAPTQSNHTPMMQQYLRIKAEHPDILLFYRMGDFYELFFDDAKRAADLLDISLTKRGSSAGEPIPMAGVPYHAVENYLARLVQQGQSVAICEQIGDPATSKGPVERQVVRIVTPGTVTDEALLPDRKDNLLVAIKPQLHRGKLSYGVAALDISSGRFTVSEQANDESLQAELARLQPAELLYPETNTTELWQDYCRSLRRRPDWEFDADTARQQLQQQFQTQHLDGFGIGELELAIGAAGALLTYIKETQRTALPHLRTIVHELPDSALILDSATRRNLELTQSLSGAATAVADVLDNTVSAMGSRMFKRWLQQPLRDQSQLKRRYAAVAAFSDTNMRDSLRTQLKQLGDIERISSRIALRSARPRDLARLRDSLALLPDIRALLTPAPLQEFSAQCPPFTELTETLERALIEQPPVLIRDGGVLATGYDAELDEWRDLANGATSYLAKLEQQERERTGISSLKIGYNRVHGYYLEASRSASASIPDDYQRRQTLKNAERYIIPELKEHEEKVLSSQSKALAREKWLYEELLSLLQPHVAELLTMASALAQLDVLAGFADTAEQHNYIQPELMSTRGINLRDARHPVLEQLQDDPFIPNSVSLNAKRHLLLITGPNMGGKSTYMRQTALLVILAHIGSYLPASSATIGPVDRIFTRIGAADDLASGRSTFMVEMTEAAAIMHNATAHSLVLMDEIGRGTSTYDGLALAWACAEELAKQNQALTLFATHYFELTELAEQLPGCANVHVEAAEHGDTITFLHSIQEGAANKSFGLHVAQLAGMPQRVMQVAKQQLLRLEQLPAATPQAQQQLSLPTQVESQQTKPHPVIDALAKVQPDQLSPREALDLIYAWQQELKE</sequence>
<evidence type="ECO:0000256" key="5">
    <source>
        <dbReference type="ARBA" id="ARBA00022840"/>
    </source>
</evidence>
<feature type="binding site" evidence="9">
    <location>
        <begin position="620"/>
        <end position="627"/>
    </location>
    <ligand>
        <name>ATP</name>
        <dbReference type="ChEBI" id="CHEBI:30616"/>
    </ligand>
</feature>
<dbReference type="FunFam" id="3.40.1170.10:FF:000001">
    <property type="entry name" value="DNA mismatch repair protein MutS"/>
    <property type="match status" value="1"/>
</dbReference>
<evidence type="ECO:0000256" key="4">
    <source>
        <dbReference type="ARBA" id="ARBA00022763"/>
    </source>
</evidence>
<keyword evidence="4 9" id="KW-0227">DNA damage</keyword>
<dbReference type="Proteomes" id="UP000194450">
    <property type="component" value="Unassembled WGS sequence"/>
</dbReference>
<dbReference type="GO" id="GO:0003684">
    <property type="term" value="F:damaged DNA binding"/>
    <property type="evidence" value="ECO:0007669"/>
    <property type="project" value="UniProtKB-UniRule"/>
</dbReference>
<dbReference type="InterPro" id="IPR036678">
    <property type="entry name" value="MutS_con_dom_sf"/>
</dbReference>
<dbReference type="PROSITE" id="PS00486">
    <property type="entry name" value="DNA_MISMATCH_REPAIR_2"/>
    <property type="match status" value="1"/>
</dbReference>
<dbReference type="InterPro" id="IPR027417">
    <property type="entry name" value="P-loop_NTPase"/>
</dbReference>
<dbReference type="AlphaFoldDB" id="A0A1Y6EU16"/>
<dbReference type="SUPFAM" id="SSF53150">
    <property type="entry name" value="DNA repair protein MutS, domain II"/>
    <property type="match status" value="1"/>
</dbReference>
<keyword evidence="3 9" id="KW-0547">Nucleotide-binding</keyword>
<dbReference type="InterPro" id="IPR007695">
    <property type="entry name" value="DNA_mismatch_repair_MutS-lik_N"/>
</dbReference>
<dbReference type="Pfam" id="PF05192">
    <property type="entry name" value="MutS_III"/>
    <property type="match status" value="1"/>
</dbReference>
<reference evidence="13" key="1">
    <citation type="submission" date="2017-04" db="EMBL/GenBank/DDBJ databases">
        <authorList>
            <person name="Varghese N."/>
            <person name="Submissions S."/>
        </authorList>
    </citation>
    <scope>NUCLEOTIDE SEQUENCE [LARGE SCALE GENOMIC DNA]</scope>
</reference>
<dbReference type="GO" id="GO:0006298">
    <property type="term" value="P:mismatch repair"/>
    <property type="evidence" value="ECO:0007669"/>
    <property type="project" value="UniProtKB-UniRule"/>
</dbReference>
<dbReference type="CDD" id="cd03284">
    <property type="entry name" value="ABC_MutS1"/>
    <property type="match status" value="1"/>
</dbReference>
<accession>A0A1Y6EU16</accession>
<dbReference type="FunFam" id="3.40.50.300:FF:000870">
    <property type="entry name" value="MutS protein homolog 4"/>
    <property type="match status" value="1"/>
</dbReference>
<evidence type="ECO:0000256" key="8">
    <source>
        <dbReference type="ARBA" id="ARBA00024647"/>
    </source>
</evidence>
<dbReference type="InterPro" id="IPR036187">
    <property type="entry name" value="DNA_mismatch_repair_MutS_sf"/>
</dbReference>
<evidence type="ECO:0000256" key="6">
    <source>
        <dbReference type="ARBA" id="ARBA00023125"/>
    </source>
</evidence>
<dbReference type="NCBIfam" id="NF003810">
    <property type="entry name" value="PRK05399.1"/>
    <property type="match status" value="1"/>
</dbReference>
<dbReference type="SMART" id="SM00534">
    <property type="entry name" value="MUTSac"/>
    <property type="match status" value="1"/>
</dbReference>
<comment type="similarity">
    <text evidence="1 9 10">Belongs to the DNA mismatch repair MutS family.</text>
</comment>
<keyword evidence="5 9" id="KW-0067">ATP-binding</keyword>
<dbReference type="InterPro" id="IPR007860">
    <property type="entry name" value="DNA_mmatch_repair_MutS_con_dom"/>
</dbReference>
<dbReference type="HAMAP" id="MF_00096">
    <property type="entry name" value="MutS"/>
    <property type="match status" value="1"/>
</dbReference>
<feature type="domain" description="DNA mismatch repair proteins mutS family" evidence="11">
    <location>
        <begin position="694"/>
        <end position="710"/>
    </location>
</feature>
<dbReference type="Gene3D" id="6.10.140.430">
    <property type="match status" value="1"/>
</dbReference>
<dbReference type="GO" id="GO:0030983">
    <property type="term" value="F:mismatched DNA binding"/>
    <property type="evidence" value="ECO:0007669"/>
    <property type="project" value="InterPro"/>
</dbReference>
<evidence type="ECO:0000256" key="10">
    <source>
        <dbReference type="RuleBase" id="RU003756"/>
    </source>
</evidence>
<keyword evidence="7 9" id="KW-0234">DNA repair</keyword>
<dbReference type="EMBL" id="FXWH01000001">
    <property type="protein sequence ID" value="SMQ64721.1"/>
    <property type="molecule type" value="Genomic_DNA"/>
</dbReference>
<dbReference type="InterPro" id="IPR007696">
    <property type="entry name" value="DNA_mismatch_repair_MutS_core"/>
</dbReference>
<dbReference type="InterPro" id="IPR017261">
    <property type="entry name" value="DNA_mismatch_repair_MutS/MSH"/>
</dbReference>
<gene>
    <name evidence="9" type="primary">mutS</name>
    <name evidence="12" type="ORF">SAMN06297229_1087</name>
</gene>
<dbReference type="Gene3D" id="3.30.420.110">
    <property type="entry name" value="MutS, connector domain"/>
    <property type="match status" value="1"/>
</dbReference>
<dbReference type="InterPro" id="IPR005748">
    <property type="entry name" value="DNA_mismatch_repair_MutS"/>
</dbReference>
<dbReference type="RefSeq" id="WP_234996265.1">
    <property type="nucleotide sequence ID" value="NZ_FXWH01000001.1"/>
</dbReference>
<evidence type="ECO:0000256" key="1">
    <source>
        <dbReference type="ARBA" id="ARBA00006271"/>
    </source>
</evidence>
<name>A0A1Y6EU16_9GAMM</name>
<dbReference type="SUPFAM" id="SSF55271">
    <property type="entry name" value="DNA repair protein MutS, domain I"/>
    <property type="match status" value="1"/>
</dbReference>
<dbReference type="GO" id="GO:0140664">
    <property type="term" value="F:ATP-dependent DNA damage sensor activity"/>
    <property type="evidence" value="ECO:0007669"/>
    <property type="project" value="InterPro"/>
</dbReference>
<evidence type="ECO:0000256" key="3">
    <source>
        <dbReference type="ARBA" id="ARBA00022741"/>
    </source>
</evidence>
<keyword evidence="6 9" id="KW-0238">DNA-binding</keyword>
<dbReference type="Gene3D" id="1.10.1420.10">
    <property type="match status" value="2"/>
</dbReference>
<dbReference type="Pfam" id="PF05188">
    <property type="entry name" value="MutS_II"/>
    <property type="match status" value="1"/>
</dbReference>
<dbReference type="GO" id="GO:0005829">
    <property type="term" value="C:cytosol"/>
    <property type="evidence" value="ECO:0007669"/>
    <property type="project" value="TreeGrafter"/>
</dbReference>
<evidence type="ECO:0000313" key="12">
    <source>
        <dbReference type="EMBL" id="SMQ64721.1"/>
    </source>
</evidence>
<comment type="function">
    <text evidence="8 9">This protein is involved in the repair of mismatches in DNA. It is possible that it carries out the mismatch recognition step. This protein has a weak ATPase activity.</text>
</comment>
<dbReference type="SMART" id="SM00533">
    <property type="entry name" value="MUTSd"/>
    <property type="match status" value="1"/>
</dbReference>
<dbReference type="InterPro" id="IPR016151">
    <property type="entry name" value="DNA_mismatch_repair_MutS_N"/>
</dbReference>
<dbReference type="SUPFAM" id="SSF48334">
    <property type="entry name" value="DNA repair protein MutS, domain III"/>
    <property type="match status" value="1"/>
</dbReference>
<dbReference type="PANTHER" id="PTHR11361:SF34">
    <property type="entry name" value="DNA MISMATCH REPAIR PROTEIN MSH1, MITOCHONDRIAL"/>
    <property type="match status" value="1"/>
</dbReference>
<dbReference type="Pfam" id="PF01624">
    <property type="entry name" value="MutS_I"/>
    <property type="match status" value="1"/>
</dbReference>
<dbReference type="PANTHER" id="PTHR11361">
    <property type="entry name" value="DNA MISMATCH REPAIR PROTEIN MUTS FAMILY MEMBER"/>
    <property type="match status" value="1"/>
</dbReference>
<dbReference type="InterPro" id="IPR007861">
    <property type="entry name" value="DNA_mismatch_repair_MutS_clamp"/>
</dbReference>
<dbReference type="PIRSF" id="PIRSF037677">
    <property type="entry name" value="DNA_mis_repair_Msh6"/>
    <property type="match status" value="1"/>
</dbReference>
<dbReference type="InterPro" id="IPR000432">
    <property type="entry name" value="DNA_mismatch_repair_MutS_C"/>
</dbReference>
<protein>
    <recommendedName>
        <fullName evidence="2 9">DNA mismatch repair protein MutS</fullName>
    </recommendedName>
</protein>
<dbReference type="NCBIfam" id="TIGR01070">
    <property type="entry name" value="mutS1"/>
    <property type="match status" value="1"/>
</dbReference>
<proteinExistence type="inferred from homology"/>
<evidence type="ECO:0000256" key="9">
    <source>
        <dbReference type="HAMAP-Rule" id="MF_00096"/>
    </source>
</evidence>
<keyword evidence="13" id="KW-1185">Reference proteome</keyword>
<evidence type="ECO:0000256" key="2">
    <source>
        <dbReference type="ARBA" id="ARBA00021982"/>
    </source>
</evidence>
<dbReference type="GO" id="GO:0005524">
    <property type="term" value="F:ATP binding"/>
    <property type="evidence" value="ECO:0007669"/>
    <property type="project" value="UniProtKB-UniRule"/>
</dbReference>
<dbReference type="FunFam" id="1.10.1420.10:FF:000002">
    <property type="entry name" value="DNA mismatch repair protein MutS"/>
    <property type="match status" value="1"/>
</dbReference>
<dbReference type="SUPFAM" id="SSF52540">
    <property type="entry name" value="P-loop containing nucleoside triphosphate hydrolases"/>
    <property type="match status" value="1"/>
</dbReference>
<dbReference type="Gene3D" id="3.40.1170.10">
    <property type="entry name" value="DNA repair protein MutS, domain I"/>
    <property type="match status" value="1"/>
</dbReference>
<dbReference type="Pfam" id="PF00488">
    <property type="entry name" value="MutS_V"/>
    <property type="match status" value="1"/>
</dbReference>
<dbReference type="Pfam" id="PF05190">
    <property type="entry name" value="MutS_IV"/>
    <property type="match status" value="1"/>
</dbReference>
<evidence type="ECO:0000256" key="7">
    <source>
        <dbReference type="ARBA" id="ARBA00023204"/>
    </source>
</evidence>
<evidence type="ECO:0000313" key="13">
    <source>
        <dbReference type="Proteomes" id="UP000194450"/>
    </source>
</evidence>
<organism evidence="12 13">
    <name type="scientific">Pseudidiomarina planktonica</name>
    <dbReference type="NCBI Taxonomy" id="1323738"/>
    <lineage>
        <taxon>Bacteria</taxon>
        <taxon>Pseudomonadati</taxon>
        <taxon>Pseudomonadota</taxon>
        <taxon>Gammaproteobacteria</taxon>
        <taxon>Alteromonadales</taxon>
        <taxon>Idiomarinaceae</taxon>
        <taxon>Pseudidiomarina</taxon>
    </lineage>
</organism>